<organism evidence="2 3">
    <name type="scientific">Apiospora saccharicola</name>
    <dbReference type="NCBI Taxonomy" id="335842"/>
    <lineage>
        <taxon>Eukaryota</taxon>
        <taxon>Fungi</taxon>
        <taxon>Dikarya</taxon>
        <taxon>Ascomycota</taxon>
        <taxon>Pezizomycotina</taxon>
        <taxon>Sordariomycetes</taxon>
        <taxon>Xylariomycetidae</taxon>
        <taxon>Amphisphaeriales</taxon>
        <taxon>Apiosporaceae</taxon>
        <taxon>Apiospora</taxon>
    </lineage>
</organism>
<protein>
    <submittedName>
        <fullName evidence="2">Uncharacterized protein</fullName>
    </submittedName>
</protein>
<feature type="transmembrane region" description="Helical" evidence="1">
    <location>
        <begin position="83"/>
        <end position="103"/>
    </location>
</feature>
<feature type="transmembrane region" description="Helical" evidence="1">
    <location>
        <begin position="25"/>
        <end position="47"/>
    </location>
</feature>
<comment type="caution">
    <text evidence="2">The sequence shown here is derived from an EMBL/GenBank/DDBJ whole genome shotgun (WGS) entry which is preliminary data.</text>
</comment>
<proteinExistence type="predicted"/>
<keyword evidence="1" id="KW-1133">Transmembrane helix</keyword>
<gene>
    <name evidence="2" type="ORF">PG996_000020</name>
</gene>
<keyword evidence="1" id="KW-0812">Transmembrane</keyword>
<keyword evidence="1" id="KW-0472">Membrane</keyword>
<sequence>MAASVTGSLQWGQTEDSHWIVKASWFGSLLLSLFSVITALHLSILMGTVEIPRDGIKGLVSRAANSTGETPNKMGVFLLQSPILLLSYSIMSYIAGLTIMVVGKLWQGSSGDDQKIAAFFIQTAPPEKLLDGLDRIVL</sequence>
<reference evidence="2 3" key="1">
    <citation type="submission" date="2023-01" db="EMBL/GenBank/DDBJ databases">
        <title>Analysis of 21 Apiospora genomes using comparative genomics revels a genus with tremendous synthesis potential of carbohydrate active enzymes and secondary metabolites.</title>
        <authorList>
            <person name="Sorensen T."/>
        </authorList>
    </citation>
    <scope>NUCLEOTIDE SEQUENCE [LARGE SCALE GENOMIC DNA]</scope>
    <source>
        <strain evidence="2 3">CBS 83171</strain>
    </source>
</reference>
<dbReference type="EMBL" id="JAQQWM010000001">
    <property type="protein sequence ID" value="KAK8081239.1"/>
    <property type="molecule type" value="Genomic_DNA"/>
</dbReference>
<name>A0ABR1WCJ8_9PEZI</name>
<evidence type="ECO:0000313" key="3">
    <source>
        <dbReference type="Proteomes" id="UP001446871"/>
    </source>
</evidence>
<keyword evidence="3" id="KW-1185">Reference proteome</keyword>
<dbReference type="Proteomes" id="UP001446871">
    <property type="component" value="Unassembled WGS sequence"/>
</dbReference>
<evidence type="ECO:0000313" key="2">
    <source>
        <dbReference type="EMBL" id="KAK8081239.1"/>
    </source>
</evidence>
<evidence type="ECO:0000256" key="1">
    <source>
        <dbReference type="SAM" id="Phobius"/>
    </source>
</evidence>
<accession>A0ABR1WCJ8</accession>